<proteinExistence type="predicted"/>
<feature type="transmembrane region" description="Helical" evidence="1">
    <location>
        <begin position="50"/>
        <end position="68"/>
    </location>
</feature>
<name>A0AAU9VIK2_9FIRM</name>
<organism evidence="3 5">
    <name type="scientific">Erysipelothrix amsterdamensis</name>
    <dbReference type="NCBI Taxonomy" id="2929157"/>
    <lineage>
        <taxon>Bacteria</taxon>
        <taxon>Bacillati</taxon>
        <taxon>Bacillota</taxon>
        <taxon>Erysipelotrichia</taxon>
        <taxon>Erysipelotrichales</taxon>
        <taxon>Erysipelotrichaceae</taxon>
        <taxon>Erysipelothrix</taxon>
    </lineage>
</organism>
<dbReference type="EMBL" id="OW659477">
    <property type="protein sequence ID" value="CAH2762036.1"/>
    <property type="molecule type" value="Genomic_DNA"/>
</dbReference>
<keyword evidence="4" id="KW-1185">Reference proteome</keyword>
<gene>
    <name evidence="3" type="ORF">ERYAMS2_01006</name>
    <name evidence="2" type="ORF">ERYAMS_00712</name>
</gene>
<protein>
    <submittedName>
        <fullName evidence="3">Hemolysin XhlA family protein</fullName>
    </submittedName>
</protein>
<sequence>MDDKELELLDAIHKVDKRVVNLESKIDDSVNGRFKDNERRLTKLEDNQRWLVLAFVGAIVGAIMKLVLE</sequence>
<dbReference type="Proteomes" id="UP001154111">
    <property type="component" value="Chromosome"/>
</dbReference>
<reference evidence="3" key="1">
    <citation type="submission" date="2022-04" db="EMBL/GenBank/DDBJ databases">
        <authorList>
            <person name="Forde T."/>
        </authorList>
    </citation>
    <scope>NUCLEOTIDE SEQUENCE</scope>
    <source>
        <strain evidence="3">A18Y016a</strain>
        <strain evidence="2">A18Y020d</strain>
    </source>
</reference>
<dbReference type="RefSeq" id="WP_254006348.1">
    <property type="nucleotide sequence ID" value="NZ_OW659477.1"/>
</dbReference>
<evidence type="ECO:0000313" key="2">
    <source>
        <dbReference type="EMBL" id="CAH2762021.1"/>
    </source>
</evidence>
<dbReference type="Proteomes" id="UP001154095">
    <property type="component" value="Chromosome"/>
</dbReference>
<keyword evidence="1" id="KW-1133">Transmembrane helix</keyword>
<dbReference type="AlphaFoldDB" id="A0AAU9VIK2"/>
<evidence type="ECO:0000313" key="5">
    <source>
        <dbReference type="Proteomes" id="UP001154111"/>
    </source>
</evidence>
<evidence type="ECO:0000256" key="1">
    <source>
        <dbReference type="SAM" id="Phobius"/>
    </source>
</evidence>
<keyword evidence="1" id="KW-0472">Membrane</keyword>
<accession>A0AAU9VIK2</accession>
<evidence type="ECO:0000313" key="3">
    <source>
        <dbReference type="EMBL" id="CAH2762036.1"/>
    </source>
</evidence>
<keyword evidence="1" id="KW-0812">Transmembrane</keyword>
<dbReference type="EMBL" id="OW659496">
    <property type="protein sequence ID" value="CAH2762021.1"/>
    <property type="molecule type" value="Genomic_DNA"/>
</dbReference>
<evidence type="ECO:0000313" key="4">
    <source>
        <dbReference type="Proteomes" id="UP001154095"/>
    </source>
</evidence>